<protein>
    <recommendedName>
        <fullName evidence="2">C2H2-type domain-containing protein</fullName>
    </recommendedName>
</protein>
<dbReference type="Proteomes" id="UP000001307">
    <property type="component" value="Unassembled WGS sequence"/>
</dbReference>
<keyword evidence="1" id="KW-0479">Metal-binding</keyword>
<accession>E4XPT8</accession>
<reference evidence="3" key="1">
    <citation type="journal article" date="2010" name="Science">
        <title>Plasticity of animal genome architecture unmasked by rapid evolution of a pelagic tunicate.</title>
        <authorList>
            <person name="Denoeud F."/>
            <person name="Henriet S."/>
            <person name="Mungpakdee S."/>
            <person name="Aury J.M."/>
            <person name="Da Silva C."/>
            <person name="Brinkmann H."/>
            <person name="Mikhaleva J."/>
            <person name="Olsen L.C."/>
            <person name="Jubin C."/>
            <person name="Canestro C."/>
            <person name="Bouquet J.M."/>
            <person name="Danks G."/>
            <person name="Poulain J."/>
            <person name="Campsteijn C."/>
            <person name="Adamski M."/>
            <person name="Cross I."/>
            <person name="Yadetie F."/>
            <person name="Muffato M."/>
            <person name="Louis A."/>
            <person name="Butcher S."/>
            <person name="Tsagkogeorga G."/>
            <person name="Konrad A."/>
            <person name="Singh S."/>
            <person name="Jensen M.F."/>
            <person name="Cong E.H."/>
            <person name="Eikeseth-Otteraa H."/>
            <person name="Noel B."/>
            <person name="Anthouard V."/>
            <person name="Porcel B.M."/>
            <person name="Kachouri-Lafond R."/>
            <person name="Nishino A."/>
            <person name="Ugolini M."/>
            <person name="Chourrout P."/>
            <person name="Nishida H."/>
            <person name="Aasland R."/>
            <person name="Huzurbazar S."/>
            <person name="Westhof E."/>
            <person name="Delsuc F."/>
            <person name="Lehrach H."/>
            <person name="Reinhardt R."/>
            <person name="Weissenbach J."/>
            <person name="Roy S.W."/>
            <person name="Artiguenave F."/>
            <person name="Postlethwait J.H."/>
            <person name="Manak J.R."/>
            <person name="Thompson E.M."/>
            <person name="Jaillon O."/>
            <person name="Du Pasquier L."/>
            <person name="Boudinot P."/>
            <person name="Liberles D.A."/>
            <person name="Volff J.N."/>
            <person name="Philippe H."/>
            <person name="Lenhard B."/>
            <person name="Roest Crollius H."/>
            <person name="Wincker P."/>
            <person name="Chourrout D."/>
        </authorList>
    </citation>
    <scope>NUCLEOTIDE SEQUENCE [LARGE SCALE GENOMIC DNA]</scope>
</reference>
<organism evidence="3">
    <name type="scientific">Oikopleura dioica</name>
    <name type="common">Tunicate</name>
    <dbReference type="NCBI Taxonomy" id="34765"/>
    <lineage>
        <taxon>Eukaryota</taxon>
        <taxon>Metazoa</taxon>
        <taxon>Chordata</taxon>
        <taxon>Tunicata</taxon>
        <taxon>Appendicularia</taxon>
        <taxon>Copelata</taxon>
        <taxon>Oikopleuridae</taxon>
        <taxon>Oikopleura</taxon>
    </lineage>
</organism>
<dbReference type="PROSITE" id="PS00028">
    <property type="entry name" value="ZINC_FINGER_C2H2_1"/>
    <property type="match status" value="1"/>
</dbReference>
<dbReference type="InterPro" id="IPR013087">
    <property type="entry name" value="Znf_C2H2_type"/>
</dbReference>
<evidence type="ECO:0000313" key="3">
    <source>
        <dbReference type="EMBL" id="CBY19856.1"/>
    </source>
</evidence>
<dbReference type="EMBL" id="FN653097">
    <property type="protein sequence ID" value="CBY19856.1"/>
    <property type="molecule type" value="Genomic_DNA"/>
</dbReference>
<keyword evidence="4" id="KW-1185">Reference proteome</keyword>
<evidence type="ECO:0000313" key="4">
    <source>
        <dbReference type="Proteomes" id="UP000001307"/>
    </source>
</evidence>
<dbReference type="SMART" id="SM00355">
    <property type="entry name" value="ZnF_C2H2"/>
    <property type="match status" value="2"/>
</dbReference>
<keyword evidence="1" id="KW-0863">Zinc-finger</keyword>
<dbReference type="PROSITE" id="PS50157">
    <property type="entry name" value="ZINC_FINGER_C2H2_2"/>
    <property type="match status" value="1"/>
</dbReference>
<dbReference type="OrthoDB" id="10342194at2759"/>
<dbReference type="GO" id="GO:0008270">
    <property type="term" value="F:zinc ion binding"/>
    <property type="evidence" value="ECO:0007669"/>
    <property type="project" value="UniProtKB-KW"/>
</dbReference>
<name>E4XPT8_OIKDI</name>
<evidence type="ECO:0000259" key="2">
    <source>
        <dbReference type="PROSITE" id="PS50157"/>
    </source>
</evidence>
<dbReference type="AlphaFoldDB" id="E4XPT8"/>
<gene>
    <name evidence="3" type="ORF">GSOID_T00017217001</name>
</gene>
<keyword evidence="1" id="KW-0862">Zinc</keyword>
<evidence type="ECO:0000256" key="1">
    <source>
        <dbReference type="PROSITE-ProRule" id="PRU00042"/>
    </source>
</evidence>
<sequence length="139" mass="16273">MGENEPVFRPIFGNTALIRAQRIQKVEKVQCKLCNAFFRSKLEVVQHQKTHKDCPKCHLYFKSAKERANHEQFCTRRFGLRINRPARPASSVHPPTPEKKKVKHKCILCKKPCTSQEGLRRHHKKCSARRVSKSWCLKL</sequence>
<feature type="domain" description="C2H2-type" evidence="2">
    <location>
        <begin position="29"/>
        <end position="51"/>
    </location>
</feature>
<proteinExistence type="predicted"/>
<dbReference type="InParanoid" id="E4XPT8"/>